<organism evidence="1">
    <name type="scientific">uncultured Caudovirales phage</name>
    <dbReference type="NCBI Taxonomy" id="2100421"/>
    <lineage>
        <taxon>Viruses</taxon>
        <taxon>Duplodnaviria</taxon>
        <taxon>Heunggongvirae</taxon>
        <taxon>Uroviricota</taxon>
        <taxon>Caudoviricetes</taxon>
        <taxon>Peduoviridae</taxon>
        <taxon>Maltschvirus</taxon>
        <taxon>Maltschvirus maltsch</taxon>
    </lineage>
</organism>
<proteinExistence type="predicted"/>
<accession>A0A6J7WJM0</accession>
<protein>
    <submittedName>
        <fullName evidence="1">Uncharacterized protein</fullName>
    </submittedName>
</protein>
<gene>
    <name evidence="1" type="ORF">UFOVP204_63</name>
</gene>
<reference evidence="1" key="1">
    <citation type="submission" date="2020-05" db="EMBL/GenBank/DDBJ databases">
        <authorList>
            <person name="Chiriac C."/>
            <person name="Salcher M."/>
            <person name="Ghai R."/>
            <person name="Kavagutti S V."/>
        </authorList>
    </citation>
    <scope>NUCLEOTIDE SEQUENCE</scope>
</reference>
<evidence type="ECO:0000313" key="1">
    <source>
        <dbReference type="EMBL" id="CAB5218181.1"/>
    </source>
</evidence>
<name>A0A6J7WJM0_9CAUD</name>
<sequence length="108" mass="12247">MTEKPTIELISELTEFNDMKLYMNDPDLDYALDLIIKLIAKPDVPSTKAPDLIVKMQALAAKFAIMSRYYTTFEKGGENAKKKNVYYTAEEAINRLVDALKYSARFGA</sequence>
<dbReference type="EMBL" id="LR798257">
    <property type="protein sequence ID" value="CAB5218181.1"/>
    <property type="molecule type" value="Genomic_DNA"/>
</dbReference>